<dbReference type="PATRIC" id="fig|59561.3.peg.802"/>
<gene>
    <name evidence="2" type="ORF">AQZ59_00809</name>
    <name evidence="3" type="ORF">QP858_03080</name>
</gene>
<evidence type="ECO:0000313" key="4">
    <source>
        <dbReference type="Proteomes" id="UP000054404"/>
    </source>
</evidence>
<dbReference type="EMBL" id="LNIZ01000003">
    <property type="protein sequence ID" value="KTF04288.1"/>
    <property type="molecule type" value="Genomic_DNA"/>
</dbReference>
<sequence length="88" mass="9529">MTNRSWSVLAAAVVALVPTAALVVDNVVYYVSPRVGDETPWLVSNALVTGTPVAIVAHVLWFLCAAAVYLAMRRGGGWGFESRELRRL</sequence>
<evidence type="ECO:0000313" key="2">
    <source>
        <dbReference type="EMBL" id="KTF04288.1"/>
    </source>
</evidence>
<keyword evidence="1" id="KW-0812">Transmembrane</keyword>
<dbReference type="AlphaFoldDB" id="A0A0W1KKW4"/>
<proteinExistence type="predicted"/>
<protein>
    <submittedName>
        <fullName evidence="2">Uncharacterized protein</fullName>
    </submittedName>
</protein>
<dbReference type="EMBL" id="JASPDQ010000004">
    <property type="protein sequence ID" value="MDK8601444.1"/>
    <property type="molecule type" value="Genomic_DNA"/>
</dbReference>
<reference evidence="3" key="2">
    <citation type="submission" date="2023-05" db="EMBL/GenBank/DDBJ databases">
        <title>Genomic Catalog of Human Bladder Bacteria.</title>
        <authorList>
            <person name="Du J."/>
        </authorList>
    </citation>
    <scope>NUCLEOTIDE SEQUENCE</scope>
    <source>
        <strain evidence="3">UMB1304A</strain>
    </source>
</reference>
<feature type="transmembrane region" description="Helical" evidence="1">
    <location>
        <begin position="45"/>
        <end position="72"/>
    </location>
</feature>
<reference evidence="2 4" key="1">
    <citation type="submission" date="2015-11" db="EMBL/GenBank/DDBJ databases">
        <title>Draft Genome Sequence of the Type Strain Trueperella bernardiae LCDC 89-0504T, Isolated from Blood Culture.</title>
        <authorList>
            <person name="Bernier A.-M."/>
            <person name="Bernard K."/>
        </authorList>
    </citation>
    <scope>NUCLEOTIDE SEQUENCE [LARGE SCALE GENOMIC DNA]</scope>
    <source>
        <strain evidence="2 4">LCDC 89-0504</strain>
    </source>
</reference>
<dbReference type="Proteomes" id="UP000054404">
    <property type="component" value="Unassembled WGS sequence"/>
</dbReference>
<name>A0A0W1KKW4_9ACTO</name>
<accession>A0A0W1KKW4</accession>
<dbReference type="STRING" id="59561.AQZ59_00809"/>
<evidence type="ECO:0000256" key="1">
    <source>
        <dbReference type="SAM" id="Phobius"/>
    </source>
</evidence>
<dbReference type="Proteomes" id="UP001225576">
    <property type="component" value="Unassembled WGS sequence"/>
</dbReference>
<keyword evidence="1" id="KW-1133">Transmembrane helix</keyword>
<organism evidence="2 4">
    <name type="scientific">Trueperella bernardiae</name>
    <dbReference type="NCBI Taxonomy" id="59561"/>
    <lineage>
        <taxon>Bacteria</taxon>
        <taxon>Bacillati</taxon>
        <taxon>Actinomycetota</taxon>
        <taxon>Actinomycetes</taxon>
        <taxon>Actinomycetales</taxon>
        <taxon>Actinomycetaceae</taxon>
        <taxon>Trueperella</taxon>
    </lineage>
</organism>
<keyword evidence="4" id="KW-1185">Reference proteome</keyword>
<comment type="caution">
    <text evidence="2">The sequence shown here is derived from an EMBL/GenBank/DDBJ whole genome shotgun (WGS) entry which is preliminary data.</text>
</comment>
<evidence type="ECO:0000313" key="3">
    <source>
        <dbReference type="EMBL" id="MDK8601444.1"/>
    </source>
</evidence>
<keyword evidence="1" id="KW-0472">Membrane</keyword>
<dbReference type="RefSeq" id="WP_143601983.1">
    <property type="nucleotide sequence ID" value="NZ_CALTZF010000002.1"/>
</dbReference>